<dbReference type="PANTHER" id="PTHR37313:SF4">
    <property type="entry name" value="CONSERVED MEMBRANE PROTEIN-RELATED"/>
    <property type="match status" value="1"/>
</dbReference>
<dbReference type="InterPro" id="IPR010273">
    <property type="entry name" value="DUF881"/>
</dbReference>
<evidence type="ECO:0000313" key="3">
    <source>
        <dbReference type="EMBL" id="ALX06186.1"/>
    </source>
</evidence>
<dbReference type="Pfam" id="PF05949">
    <property type="entry name" value="DUF881"/>
    <property type="match status" value="1"/>
</dbReference>
<name>A0A0U3T681_9ACTN</name>
<dbReference type="Proteomes" id="UP000067689">
    <property type="component" value="Chromosome"/>
</dbReference>
<evidence type="ECO:0008006" key="5">
    <source>
        <dbReference type="Google" id="ProtNLM"/>
    </source>
</evidence>
<sequence length="247" mass="25951">MSGTRARSRTRSSRGWSVAVLGVCLVAGLTAAAAHRTSDGQDLRPAGGDVASLVGERERRVEQRQADVVDLQREIDAATAAADDASGVEAIVRRLRTLRDLAGLSTVRGPGMRVTLTDAPRDADSAGIDPNYLVVHQQDLQAFVNALWAGGAEAVSLQGQRLVSTTAIVCVGSNVIIDGRPFSPPYVIEAVGDVPGMTYSLGSSPEVANFERYVTKFRLGLKVTTGDDLVVAPYGGATVLRYASALS</sequence>
<dbReference type="GO" id="GO:0005886">
    <property type="term" value="C:plasma membrane"/>
    <property type="evidence" value="ECO:0007669"/>
    <property type="project" value="TreeGrafter"/>
</dbReference>
<dbReference type="RefSeq" id="WP_067860879.1">
    <property type="nucleotide sequence ID" value="NZ_CP011502.1"/>
</dbReference>
<protein>
    <recommendedName>
        <fullName evidence="5">DUF881 domain-containing protein</fullName>
    </recommendedName>
</protein>
<comment type="similarity">
    <text evidence="1">Belongs to the UPF0749 family.</text>
</comment>
<dbReference type="STRING" id="2041.AERYTH_16525"/>
<proteinExistence type="inferred from homology"/>
<reference evidence="3 4" key="1">
    <citation type="journal article" date="1991" name="Int. J. Syst. Bacteriol.">
        <title>Description of the erythromycin-producing bacterium Arthrobacter sp. strain NRRL B-3381 as Aeromicrobium erythreum gen. nov., sp. nov.</title>
        <authorList>
            <person name="Miller E.S."/>
            <person name="Woese C.R."/>
            <person name="Brenner S."/>
        </authorList>
    </citation>
    <scope>NUCLEOTIDE SEQUENCE [LARGE SCALE GENOMIC DNA]</scope>
    <source>
        <strain evidence="3 4">AR18</strain>
    </source>
</reference>
<keyword evidence="4" id="KW-1185">Reference proteome</keyword>
<organism evidence="3 4">
    <name type="scientific">Aeromicrobium erythreum</name>
    <dbReference type="NCBI Taxonomy" id="2041"/>
    <lineage>
        <taxon>Bacteria</taxon>
        <taxon>Bacillati</taxon>
        <taxon>Actinomycetota</taxon>
        <taxon>Actinomycetes</taxon>
        <taxon>Propionibacteriales</taxon>
        <taxon>Nocardioidaceae</taxon>
        <taxon>Aeromicrobium</taxon>
    </lineage>
</organism>
<dbReference type="OrthoDB" id="3214641at2"/>
<keyword evidence="2" id="KW-0732">Signal</keyword>
<dbReference type="PANTHER" id="PTHR37313">
    <property type="entry name" value="UPF0749 PROTEIN RV1825"/>
    <property type="match status" value="1"/>
</dbReference>
<feature type="signal peptide" evidence="2">
    <location>
        <begin position="1"/>
        <end position="33"/>
    </location>
</feature>
<dbReference type="EMBL" id="CP011502">
    <property type="protein sequence ID" value="ALX06186.1"/>
    <property type="molecule type" value="Genomic_DNA"/>
</dbReference>
<evidence type="ECO:0000256" key="2">
    <source>
        <dbReference type="SAM" id="SignalP"/>
    </source>
</evidence>
<dbReference type="PATRIC" id="fig|2041.4.peg.3457"/>
<dbReference type="Gene3D" id="3.30.70.1880">
    <property type="entry name" value="Protein of unknown function DUF881"/>
    <property type="match status" value="1"/>
</dbReference>
<dbReference type="KEGG" id="aer:AERYTH_16525"/>
<feature type="chain" id="PRO_5006845491" description="DUF881 domain-containing protein" evidence="2">
    <location>
        <begin position="34"/>
        <end position="247"/>
    </location>
</feature>
<accession>A0A0U3T681</accession>
<gene>
    <name evidence="3" type="ORF">AERYTH_16525</name>
</gene>
<evidence type="ECO:0000256" key="1">
    <source>
        <dbReference type="ARBA" id="ARBA00009108"/>
    </source>
</evidence>
<evidence type="ECO:0000313" key="4">
    <source>
        <dbReference type="Proteomes" id="UP000067689"/>
    </source>
</evidence>
<dbReference type="AlphaFoldDB" id="A0A0U3T681"/>